<evidence type="ECO:0000256" key="1">
    <source>
        <dbReference type="ARBA" id="ARBA00022737"/>
    </source>
</evidence>
<dbReference type="CDD" id="cd00063">
    <property type="entry name" value="FN3"/>
    <property type="match status" value="4"/>
</dbReference>
<keyword evidence="2" id="KW-0326">Glycosidase</keyword>
<accession>A0ABP8BKV4</accession>
<feature type="domain" description="Fibronectin type-III" evidence="4">
    <location>
        <begin position="190"/>
        <end position="278"/>
    </location>
</feature>
<sequence length="925" mass="95402">MINHVVNFTAPAPGARLIVVVSSYNTVNTPAGGYAQDYSATGYNHVYVFSKIAAGTETSVTLTNGGTSDRVHAVVYERDDCQALQFVKSGTSANSTSISSGAVTVPTLATGRVFGVLNVPGGSAAGATWTMSMTKDYSPTGSNSNSGFASGALPAAGSRTWSVSGLTSTSNNSVLAIVGYGSADATAPTVPGNLRTTAVTGTTIDVAWDASTDAVGVTGYGIYLDNVKQGADQTGLSRAFSGLTVGQSYTIEVDARDAVGNRSARAQIIVSTDATPPTMPGSLHTTAISHTSISVAWNASTDDLTGVAGYGVWLGGVKQGADQVGLSAVLAGLTPGQTYTIEIDARDGAGNRSARAQLVVETTPDTVAPTVPGGLHLVAVAPYGLAVAWEASTDDVAVAGYGVWLGGVKQGADQVGLSRAFTGLAADTSYLVEVDAADAVGNRSAKASLDVATPPDLPPDAPAGLHTVAVTYTSISVAWAPATDDVGVSGYDVVFDEELVATNQAATSAVFPGLGENTEHVVRVLAVDSNGQRGAAAELVVTTLDDTPPTVPTFTAVAGEDSITVAWGPSGDDFAVVGYEVLVDGEVAHSTPGTDYTVDGPVVRRHTVTGLVAGADYDVRVAAVDAVGQRSADNTISVATTALPFLPISSPVYRVGSWAANVRDDFGVDWIVEDAEGWTGTPPVRPTSANLGGTDGVHAGAGLYGARVVRLKGTAVAPSRMAMLAAKQRILGAVHPRRRLLLQVADALMIRQARVRLVDRVEITDETDRGFTWTVVLRAKDPRRYATVATTATAVIDSLPGEASTTLTLSGTYATIPARIRLFGPIRDFTLTHEESGTVMRAMPGTTLPADPGYSLSLDLATRQVWAHVPPQVWPQPRPGRGALAHLPAWFHLLRGVNTLTLAGQPVVGQSGSPRIVVEAFDAWV</sequence>
<dbReference type="InterPro" id="IPR003961">
    <property type="entry name" value="FN3_dom"/>
</dbReference>
<feature type="domain" description="Fibronectin type-III" evidence="4">
    <location>
        <begin position="461"/>
        <end position="547"/>
    </location>
</feature>
<keyword evidence="1" id="KW-0677">Repeat</keyword>
<evidence type="ECO:0000256" key="3">
    <source>
        <dbReference type="ARBA" id="ARBA00023326"/>
    </source>
</evidence>
<dbReference type="EMBL" id="BAABAQ010000020">
    <property type="protein sequence ID" value="GAA4209423.1"/>
    <property type="molecule type" value="Genomic_DNA"/>
</dbReference>
<keyword evidence="3" id="KW-0624">Polysaccharide degradation</keyword>
<dbReference type="Gene3D" id="2.60.40.10">
    <property type="entry name" value="Immunoglobulins"/>
    <property type="match status" value="5"/>
</dbReference>
<dbReference type="PANTHER" id="PTHR46708:SF2">
    <property type="entry name" value="FIBRONECTIN TYPE-III DOMAIN-CONTAINING PROTEIN"/>
    <property type="match status" value="1"/>
</dbReference>
<dbReference type="SMART" id="SM00060">
    <property type="entry name" value="FN3"/>
    <property type="match status" value="5"/>
</dbReference>
<evidence type="ECO:0000313" key="5">
    <source>
        <dbReference type="EMBL" id="GAA4209423.1"/>
    </source>
</evidence>
<keyword evidence="2" id="KW-0378">Hydrolase</keyword>
<dbReference type="PANTHER" id="PTHR46708">
    <property type="entry name" value="TENASCIN"/>
    <property type="match status" value="1"/>
</dbReference>
<dbReference type="PROSITE" id="PS50853">
    <property type="entry name" value="FN3"/>
    <property type="match status" value="4"/>
</dbReference>
<dbReference type="InterPro" id="IPR013783">
    <property type="entry name" value="Ig-like_fold"/>
</dbReference>
<dbReference type="InterPro" id="IPR050991">
    <property type="entry name" value="ECM_Regulatory_Proteins"/>
</dbReference>
<gene>
    <name evidence="5" type="ORF">GCM10022252_75950</name>
</gene>
<organism evidence="5 6">
    <name type="scientific">Streptosporangium oxazolinicum</name>
    <dbReference type="NCBI Taxonomy" id="909287"/>
    <lineage>
        <taxon>Bacteria</taxon>
        <taxon>Bacillati</taxon>
        <taxon>Actinomycetota</taxon>
        <taxon>Actinomycetes</taxon>
        <taxon>Streptosporangiales</taxon>
        <taxon>Streptosporangiaceae</taxon>
        <taxon>Streptosporangium</taxon>
    </lineage>
</organism>
<protein>
    <recommendedName>
        <fullName evidence="4">Fibronectin type-III domain-containing protein</fullName>
    </recommendedName>
</protein>
<proteinExistence type="predicted"/>
<evidence type="ECO:0000256" key="2">
    <source>
        <dbReference type="ARBA" id="ARBA00023295"/>
    </source>
</evidence>
<dbReference type="SUPFAM" id="SSF49265">
    <property type="entry name" value="Fibronectin type III"/>
    <property type="match status" value="3"/>
</dbReference>
<comment type="caution">
    <text evidence="5">The sequence shown here is derived from an EMBL/GenBank/DDBJ whole genome shotgun (WGS) entry which is preliminary data.</text>
</comment>
<evidence type="ECO:0000313" key="6">
    <source>
        <dbReference type="Proteomes" id="UP001501251"/>
    </source>
</evidence>
<feature type="domain" description="Fibronectin type-III" evidence="4">
    <location>
        <begin position="548"/>
        <end position="644"/>
    </location>
</feature>
<dbReference type="Proteomes" id="UP001501251">
    <property type="component" value="Unassembled WGS sequence"/>
</dbReference>
<name>A0ABP8BKV4_9ACTN</name>
<feature type="domain" description="Fibronectin type-III" evidence="4">
    <location>
        <begin position="279"/>
        <end position="366"/>
    </location>
</feature>
<evidence type="ECO:0000259" key="4">
    <source>
        <dbReference type="PROSITE" id="PS50853"/>
    </source>
</evidence>
<keyword evidence="6" id="KW-1185">Reference proteome</keyword>
<reference evidence="6" key="1">
    <citation type="journal article" date="2019" name="Int. J. Syst. Evol. Microbiol.">
        <title>The Global Catalogue of Microorganisms (GCM) 10K type strain sequencing project: providing services to taxonomists for standard genome sequencing and annotation.</title>
        <authorList>
            <consortium name="The Broad Institute Genomics Platform"/>
            <consortium name="The Broad Institute Genome Sequencing Center for Infectious Disease"/>
            <person name="Wu L."/>
            <person name="Ma J."/>
        </authorList>
    </citation>
    <scope>NUCLEOTIDE SEQUENCE [LARGE SCALE GENOMIC DNA]</scope>
    <source>
        <strain evidence="6">JCM 17388</strain>
    </source>
</reference>
<dbReference type="InterPro" id="IPR036116">
    <property type="entry name" value="FN3_sf"/>
</dbReference>
<dbReference type="Pfam" id="PF00041">
    <property type="entry name" value="fn3"/>
    <property type="match status" value="4"/>
</dbReference>
<keyword evidence="3" id="KW-0119">Carbohydrate metabolism</keyword>